<proteinExistence type="predicted"/>
<evidence type="ECO:0000313" key="2">
    <source>
        <dbReference type="Proteomes" id="UP001054945"/>
    </source>
</evidence>
<sequence>MYSSYGVVGELNSDLLAEDPENISICYYAVILDFFDSLESGLLSGLEKTPIAFFSESVFLTFAYSVCTKLSSFGHVLGMPRHIFWESKSRQVISAAAISKRLESISRVNLYLFTVKCAKGNCCLIWRIFSLIQRKWTPPFSQSRDVFVIVFDREGIFIS</sequence>
<evidence type="ECO:0000313" key="1">
    <source>
        <dbReference type="EMBL" id="GIY54853.1"/>
    </source>
</evidence>
<dbReference type="Proteomes" id="UP001054945">
    <property type="component" value="Unassembled WGS sequence"/>
</dbReference>
<reference evidence="1 2" key="1">
    <citation type="submission" date="2021-06" db="EMBL/GenBank/DDBJ databases">
        <title>Caerostris extrusa draft genome.</title>
        <authorList>
            <person name="Kono N."/>
            <person name="Arakawa K."/>
        </authorList>
    </citation>
    <scope>NUCLEOTIDE SEQUENCE [LARGE SCALE GENOMIC DNA]</scope>
</reference>
<name>A0AAV4UAR9_CAEEX</name>
<gene>
    <name evidence="1" type="ORF">CEXT_375071</name>
</gene>
<protein>
    <submittedName>
        <fullName evidence="1">Uncharacterized protein</fullName>
    </submittedName>
</protein>
<accession>A0AAV4UAR9</accession>
<keyword evidence="2" id="KW-1185">Reference proteome</keyword>
<dbReference type="AlphaFoldDB" id="A0AAV4UAR9"/>
<dbReference type="EMBL" id="BPLR01012560">
    <property type="protein sequence ID" value="GIY54853.1"/>
    <property type="molecule type" value="Genomic_DNA"/>
</dbReference>
<organism evidence="1 2">
    <name type="scientific">Caerostris extrusa</name>
    <name type="common">Bark spider</name>
    <name type="synonym">Caerostris bankana</name>
    <dbReference type="NCBI Taxonomy" id="172846"/>
    <lineage>
        <taxon>Eukaryota</taxon>
        <taxon>Metazoa</taxon>
        <taxon>Ecdysozoa</taxon>
        <taxon>Arthropoda</taxon>
        <taxon>Chelicerata</taxon>
        <taxon>Arachnida</taxon>
        <taxon>Araneae</taxon>
        <taxon>Araneomorphae</taxon>
        <taxon>Entelegynae</taxon>
        <taxon>Araneoidea</taxon>
        <taxon>Araneidae</taxon>
        <taxon>Caerostris</taxon>
    </lineage>
</organism>
<comment type="caution">
    <text evidence="1">The sequence shown here is derived from an EMBL/GenBank/DDBJ whole genome shotgun (WGS) entry which is preliminary data.</text>
</comment>